<evidence type="ECO:0000313" key="9">
    <source>
        <dbReference type="EMBL" id="MFC4821319.1"/>
    </source>
</evidence>
<dbReference type="SUPFAM" id="SSF56935">
    <property type="entry name" value="Porins"/>
    <property type="match status" value="1"/>
</dbReference>
<keyword evidence="5" id="KW-0472">Membrane</keyword>
<keyword evidence="7" id="KW-0732">Signal</keyword>
<evidence type="ECO:0000256" key="6">
    <source>
        <dbReference type="ARBA" id="ARBA00023237"/>
    </source>
</evidence>
<sequence>MKAIHIKSRTLSRKLLAGALAGCFCAATPSLFAQSTNATLRGQATAGAEVSATNVDNGLTRRTMVTSDGSYSLAGLPPGTYRVSAGPGTERTVTLAVASTATLNFAGGEPAPSGGTQLEGVTVTANALAEVKTSEIGDTISLRQINTIPQVTRNFLEFADTVPGMAFNRDPANGTYSLRSGAQSANAINVYVDGVGQKGYVLKGGISGQDNSRGNPFPQLGISEYKVITQNYKAEYDQLSSAAVTAVTKSGTNEFHGEVFGNYTSDTWRSKYPSEISSGRKLETPDKEYGLAIGGPIVKDLAHFFFTYEAKDYVTPVAVVPGELPLPGPLPPGVADAIGPAEQPFSEDLYFGKIDWQPTDRDLIELTGKYRKEAQRDNVGGTRAPSFGVDIVNDEKRADLRWQHTADRWINDLHITWEDAEWGPRPLNNGIARIYTNPLSQDRTLLETGAGASFQNKGQKGPAIQDDFSLTDLHWNGDHLVKMGFKYKEVKLQTQEMNPANPQFFYDVTSGGAADLPWKARFGVPLAGVGNGSAESENKQFGLYLQDDWIVNEHLTLNLGVRWDYEKTPSYLNYVTPPDVVSALRGWGNINNPNSGINIDDYISTGNNRKAPKDQWQPRVGFSYDLDADEQHVIVGGAGRSYDRDSFDYLQLEQSKATFPTYEIRFNSADRACDTTQPNCFDWDPRFYDINNLRSLVSATGGGREINLINNNLKVPYSDQFSIGMRNKVGEWNTSVIVSRIVSKDGFAFVLGNRQPDGSFWLPGSGGQPWGFPIPGFGSLILGKNGVQTKSNSLLLSLEKPYTKESGWYASVAYTYTDAEENRKSGENYALDEPDIKDYPWLQSSGVSKHRLVAVGSIDGAWGLTYTAKLTLSTPRPLSDIACYDPTTHCTPAAVTPHGASFLFGGPIFGTRQIDFAVNKNIDLTGGLSMYFRLDAINFFNFKNYSDYITNWGSNGQFVGYAPVNKNGNMFTVPRTIKFTMGVRF</sequence>
<dbReference type="SUPFAM" id="SSF49452">
    <property type="entry name" value="Starch-binding domain-like"/>
    <property type="match status" value="1"/>
</dbReference>
<evidence type="ECO:0000256" key="5">
    <source>
        <dbReference type="ARBA" id="ARBA00023136"/>
    </source>
</evidence>
<proteinExistence type="predicted"/>
<gene>
    <name evidence="9" type="ORF">ACFO6Q_13375</name>
</gene>
<evidence type="ECO:0000256" key="4">
    <source>
        <dbReference type="ARBA" id="ARBA00022692"/>
    </source>
</evidence>
<reference evidence="10" key="1">
    <citation type="journal article" date="2019" name="Int. J. Syst. Evol. Microbiol.">
        <title>The Global Catalogue of Microorganisms (GCM) 10K type strain sequencing project: providing services to taxonomists for standard genome sequencing and annotation.</title>
        <authorList>
            <consortium name="The Broad Institute Genomics Platform"/>
            <consortium name="The Broad Institute Genome Sequencing Center for Infectious Disease"/>
            <person name="Wu L."/>
            <person name="Ma J."/>
        </authorList>
    </citation>
    <scope>NUCLEOTIDE SEQUENCE [LARGE SCALE GENOMIC DNA]</scope>
    <source>
        <strain evidence="10">CCUG 30340</strain>
    </source>
</reference>
<dbReference type="Gene3D" id="2.40.170.20">
    <property type="entry name" value="TonB-dependent receptor, beta-barrel domain"/>
    <property type="match status" value="1"/>
</dbReference>
<dbReference type="PANTHER" id="PTHR30069:SF46">
    <property type="entry name" value="OAR PROTEIN"/>
    <property type="match status" value="1"/>
</dbReference>
<evidence type="ECO:0000256" key="7">
    <source>
        <dbReference type="SAM" id="SignalP"/>
    </source>
</evidence>
<evidence type="ECO:0000259" key="8">
    <source>
        <dbReference type="Pfam" id="PF25183"/>
    </source>
</evidence>
<feature type="signal peptide" evidence="7">
    <location>
        <begin position="1"/>
        <end position="33"/>
    </location>
</feature>
<accession>A0ABV9QY36</accession>
<dbReference type="InterPro" id="IPR013784">
    <property type="entry name" value="Carb-bd-like_fold"/>
</dbReference>
<comment type="subcellular location">
    <subcellularLocation>
        <location evidence="1">Cell outer membrane</location>
        <topology evidence="1">Multi-pass membrane protein</topology>
    </subcellularLocation>
</comment>
<dbReference type="Pfam" id="PF13620">
    <property type="entry name" value="CarboxypepD_reg"/>
    <property type="match status" value="1"/>
</dbReference>
<dbReference type="InterPro" id="IPR039426">
    <property type="entry name" value="TonB-dep_rcpt-like"/>
</dbReference>
<keyword evidence="10" id="KW-1185">Reference proteome</keyword>
<dbReference type="Gene3D" id="2.60.40.1120">
    <property type="entry name" value="Carboxypeptidase-like, regulatory domain"/>
    <property type="match status" value="1"/>
</dbReference>
<evidence type="ECO:0000256" key="3">
    <source>
        <dbReference type="ARBA" id="ARBA00022452"/>
    </source>
</evidence>
<name>A0ABV9QY36_9GAMM</name>
<dbReference type="InterPro" id="IPR036942">
    <property type="entry name" value="Beta-barrel_TonB_sf"/>
</dbReference>
<dbReference type="RefSeq" id="WP_380021602.1">
    <property type="nucleotide sequence ID" value="NZ_JBHSHD010000010.1"/>
</dbReference>
<protein>
    <submittedName>
        <fullName evidence="9">TonB-dependent receptor domain-containing protein</fullName>
    </submittedName>
</protein>
<keyword evidence="3" id="KW-1134">Transmembrane beta strand</keyword>
<feature type="domain" description="TonB-dependent transporter Oar-like beta-barrel" evidence="8">
    <location>
        <begin position="247"/>
        <end position="318"/>
    </location>
</feature>
<evidence type="ECO:0000313" key="10">
    <source>
        <dbReference type="Proteomes" id="UP001595886"/>
    </source>
</evidence>
<dbReference type="EMBL" id="JBHSHD010000010">
    <property type="protein sequence ID" value="MFC4821319.1"/>
    <property type="molecule type" value="Genomic_DNA"/>
</dbReference>
<dbReference type="InterPro" id="IPR057601">
    <property type="entry name" value="Oar-like_b-barrel"/>
</dbReference>
<organism evidence="9 10">
    <name type="scientific">Dokdonella ginsengisoli</name>
    <dbReference type="NCBI Taxonomy" id="363846"/>
    <lineage>
        <taxon>Bacteria</taxon>
        <taxon>Pseudomonadati</taxon>
        <taxon>Pseudomonadota</taxon>
        <taxon>Gammaproteobacteria</taxon>
        <taxon>Lysobacterales</taxon>
        <taxon>Rhodanobacteraceae</taxon>
        <taxon>Dokdonella</taxon>
    </lineage>
</organism>
<keyword evidence="6" id="KW-0998">Cell outer membrane</keyword>
<dbReference type="Proteomes" id="UP001595886">
    <property type="component" value="Unassembled WGS sequence"/>
</dbReference>
<feature type="domain" description="TonB-dependent transporter Oar-like beta-barrel" evidence="8">
    <location>
        <begin position="333"/>
        <end position="857"/>
    </location>
</feature>
<feature type="chain" id="PRO_5045062824" evidence="7">
    <location>
        <begin position="34"/>
        <end position="985"/>
    </location>
</feature>
<evidence type="ECO:0000256" key="1">
    <source>
        <dbReference type="ARBA" id="ARBA00004571"/>
    </source>
</evidence>
<keyword evidence="4" id="KW-0812">Transmembrane</keyword>
<dbReference type="PANTHER" id="PTHR30069">
    <property type="entry name" value="TONB-DEPENDENT OUTER MEMBRANE RECEPTOR"/>
    <property type="match status" value="1"/>
</dbReference>
<evidence type="ECO:0000256" key="2">
    <source>
        <dbReference type="ARBA" id="ARBA00022448"/>
    </source>
</evidence>
<keyword evidence="2" id="KW-0813">Transport</keyword>
<keyword evidence="9" id="KW-0675">Receptor</keyword>
<comment type="caution">
    <text evidence="9">The sequence shown here is derived from an EMBL/GenBank/DDBJ whole genome shotgun (WGS) entry which is preliminary data.</text>
</comment>
<dbReference type="Pfam" id="PF25183">
    <property type="entry name" value="OMP_b-brl_4"/>
    <property type="match status" value="2"/>
</dbReference>